<accession>A0A0E9SK15</accession>
<proteinExistence type="predicted"/>
<reference evidence="1" key="2">
    <citation type="journal article" date="2015" name="Fish Shellfish Immunol.">
        <title>Early steps in the European eel (Anguilla anguilla)-Vibrio vulnificus interaction in the gills: Role of the RtxA13 toxin.</title>
        <authorList>
            <person name="Callol A."/>
            <person name="Pajuelo D."/>
            <person name="Ebbesson L."/>
            <person name="Teles M."/>
            <person name="MacKenzie S."/>
            <person name="Amaro C."/>
        </authorList>
    </citation>
    <scope>NUCLEOTIDE SEQUENCE</scope>
</reference>
<protein>
    <submittedName>
        <fullName evidence="1">Uncharacterized protein</fullName>
    </submittedName>
</protein>
<dbReference type="EMBL" id="GBXM01067562">
    <property type="protein sequence ID" value="JAH41015.1"/>
    <property type="molecule type" value="Transcribed_RNA"/>
</dbReference>
<sequence length="32" mass="3688">MSINDLAYQRLKKCSRFSILSRTALAVQIVFD</sequence>
<name>A0A0E9SK15_ANGAN</name>
<evidence type="ECO:0000313" key="1">
    <source>
        <dbReference type="EMBL" id="JAH41015.1"/>
    </source>
</evidence>
<organism evidence="1">
    <name type="scientific">Anguilla anguilla</name>
    <name type="common">European freshwater eel</name>
    <name type="synonym">Muraena anguilla</name>
    <dbReference type="NCBI Taxonomy" id="7936"/>
    <lineage>
        <taxon>Eukaryota</taxon>
        <taxon>Metazoa</taxon>
        <taxon>Chordata</taxon>
        <taxon>Craniata</taxon>
        <taxon>Vertebrata</taxon>
        <taxon>Euteleostomi</taxon>
        <taxon>Actinopterygii</taxon>
        <taxon>Neopterygii</taxon>
        <taxon>Teleostei</taxon>
        <taxon>Anguilliformes</taxon>
        <taxon>Anguillidae</taxon>
        <taxon>Anguilla</taxon>
    </lineage>
</organism>
<dbReference type="AlphaFoldDB" id="A0A0E9SK15"/>
<reference evidence="1" key="1">
    <citation type="submission" date="2014-11" db="EMBL/GenBank/DDBJ databases">
        <authorList>
            <person name="Amaro Gonzalez C."/>
        </authorList>
    </citation>
    <scope>NUCLEOTIDE SEQUENCE</scope>
</reference>